<dbReference type="Gene3D" id="1.10.441.10">
    <property type="entry name" value="Phosphomannose Isomerase, domain 2"/>
    <property type="match status" value="1"/>
</dbReference>
<dbReference type="SUPFAM" id="SSF51182">
    <property type="entry name" value="RmlC-like cupins"/>
    <property type="match status" value="1"/>
</dbReference>
<dbReference type="PIRSF" id="PIRSF001480">
    <property type="entry name" value="Mannose-6-phosphate_isomerase"/>
    <property type="match status" value="1"/>
</dbReference>
<evidence type="ECO:0000256" key="7">
    <source>
        <dbReference type="PIRSR" id="PIRSR001480-1"/>
    </source>
</evidence>
<feature type="binding site" evidence="8">
    <location>
        <position position="96"/>
    </location>
    <ligand>
        <name>Zn(2+)</name>
        <dbReference type="ChEBI" id="CHEBI:29105"/>
    </ligand>
</feature>
<dbReference type="Pfam" id="PF20511">
    <property type="entry name" value="PMI_typeI_cat"/>
    <property type="match status" value="1"/>
</dbReference>
<organism evidence="10 11">
    <name type="scientific">Mycetocola lacteus</name>
    <dbReference type="NCBI Taxonomy" id="76637"/>
    <lineage>
        <taxon>Bacteria</taxon>
        <taxon>Bacillati</taxon>
        <taxon>Actinomycetota</taxon>
        <taxon>Actinomycetes</taxon>
        <taxon>Micrococcales</taxon>
        <taxon>Microbacteriaceae</taxon>
        <taxon>Mycetocola</taxon>
    </lineage>
</organism>
<dbReference type="EC" id="5.3.1.8" evidence="3"/>
<dbReference type="CDD" id="cd07011">
    <property type="entry name" value="cupin_PMI_type_I_N"/>
    <property type="match status" value="1"/>
</dbReference>
<comment type="similarity">
    <text evidence="2">Belongs to the mannose-6-phosphate isomerase type 1 family.</text>
</comment>
<keyword evidence="4 8" id="KW-0479">Metal-binding</keyword>
<dbReference type="InterPro" id="IPR046457">
    <property type="entry name" value="PMI_typeI_cat"/>
</dbReference>
<evidence type="ECO:0000313" key="10">
    <source>
        <dbReference type="EMBL" id="RLP79807.1"/>
    </source>
</evidence>
<accession>A0A3L7AHW5</accession>
<dbReference type="GO" id="GO:0005829">
    <property type="term" value="C:cytosol"/>
    <property type="evidence" value="ECO:0007669"/>
    <property type="project" value="TreeGrafter"/>
</dbReference>
<evidence type="ECO:0000256" key="3">
    <source>
        <dbReference type="ARBA" id="ARBA00011956"/>
    </source>
</evidence>
<sequence length="403" mass="42510">MFVTLTNTPRDYAWGAPGAISALLGGTPTAAPEAELWLGTHAGSPARVSAPEGPASFGTLERWLAAEPAAAGTESGALPFLFKVLAAGSPLSIQAHPNAEQARAGFERENAAGIALDAPHRNYRDPFPKPELIVAMEDGFEALSGFRPIAKVIADLDELVHAGVQDPVLRDLRERLSHAIDEGAEAEVLAQEVSAALGGDRESERAALVAAATSISRVPLPHLAETVRLLVADYPEDSGVFVALFLNRVTLKRGESLYLDAGNMHAYLRGIGLELMTASDNVLRGGMTPKHVDIAELLAVVRFAPGPVPFLDRSDIAPGVVGYQPAGANFALYRVDPEITRSFRVSGPAIALQIQGEATLEQGADHTSLVRGDIRYLTPSDTVVRIAGNGELWIASGPFGVTA</sequence>
<protein>
    <recommendedName>
        <fullName evidence="3">mannose-6-phosphate isomerase</fullName>
        <ecNumber evidence="3">5.3.1.8</ecNumber>
    </recommendedName>
</protein>
<evidence type="ECO:0000313" key="11">
    <source>
        <dbReference type="Proteomes" id="UP000269438"/>
    </source>
</evidence>
<dbReference type="GO" id="GO:0004476">
    <property type="term" value="F:mannose-6-phosphate isomerase activity"/>
    <property type="evidence" value="ECO:0007669"/>
    <property type="project" value="UniProtKB-EC"/>
</dbReference>
<dbReference type="EMBL" id="RCUY01000014">
    <property type="protein sequence ID" value="RLP79807.1"/>
    <property type="molecule type" value="Genomic_DNA"/>
</dbReference>
<dbReference type="InterPro" id="IPR014710">
    <property type="entry name" value="RmlC-like_jellyroll"/>
</dbReference>
<evidence type="ECO:0000256" key="8">
    <source>
        <dbReference type="PIRSR" id="PIRSR001480-2"/>
    </source>
</evidence>
<keyword evidence="6 10" id="KW-0413">Isomerase</keyword>
<feature type="binding site" evidence="8">
    <location>
        <position position="94"/>
    </location>
    <ligand>
        <name>Zn(2+)</name>
        <dbReference type="ChEBI" id="CHEBI:29105"/>
    </ligand>
</feature>
<feature type="binding site" evidence="8">
    <location>
        <position position="265"/>
    </location>
    <ligand>
        <name>Zn(2+)</name>
        <dbReference type="ChEBI" id="CHEBI:29105"/>
    </ligand>
</feature>
<evidence type="ECO:0000256" key="2">
    <source>
        <dbReference type="ARBA" id="ARBA00010772"/>
    </source>
</evidence>
<name>A0A3L7AHW5_9MICO</name>
<evidence type="ECO:0000256" key="6">
    <source>
        <dbReference type="ARBA" id="ARBA00023235"/>
    </source>
</evidence>
<dbReference type="PRINTS" id="PR00714">
    <property type="entry name" value="MAN6PISMRASE"/>
</dbReference>
<dbReference type="AlphaFoldDB" id="A0A3L7AHW5"/>
<comment type="caution">
    <text evidence="10">The sequence shown here is derived from an EMBL/GenBank/DDBJ whole genome shotgun (WGS) entry which is preliminary data.</text>
</comment>
<feature type="domain" description="Phosphomannose isomerase type I catalytic" evidence="9">
    <location>
        <begin position="4"/>
        <end position="148"/>
    </location>
</feature>
<gene>
    <name evidence="10" type="primary">manA</name>
    <name evidence="10" type="ORF">D9V34_14755</name>
</gene>
<dbReference type="OrthoDB" id="9792649at2"/>
<dbReference type="GO" id="GO:0009298">
    <property type="term" value="P:GDP-mannose biosynthetic process"/>
    <property type="evidence" value="ECO:0007669"/>
    <property type="project" value="InterPro"/>
</dbReference>
<dbReference type="PANTHER" id="PTHR10309">
    <property type="entry name" value="MANNOSE-6-PHOSPHATE ISOMERASE"/>
    <property type="match status" value="1"/>
</dbReference>
<dbReference type="Proteomes" id="UP000269438">
    <property type="component" value="Unassembled WGS sequence"/>
</dbReference>
<evidence type="ECO:0000259" key="9">
    <source>
        <dbReference type="Pfam" id="PF20511"/>
    </source>
</evidence>
<keyword evidence="5 8" id="KW-0862">Zinc</keyword>
<dbReference type="GO" id="GO:0005975">
    <property type="term" value="P:carbohydrate metabolic process"/>
    <property type="evidence" value="ECO:0007669"/>
    <property type="project" value="InterPro"/>
</dbReference>
<feature type="active site" evidence="7">
    <location>
        <position position="284"/>
    </location>
</feature>
<feature type="binding site" evidence="8">
    <location>
        <position position="131"/>
    </location>
    <ligand>
        <name>Zn(2+)</name>
        <dbReference type="ChEBI" id="CHEBI:29105"/>
    </ligand>
</feature>
<evidence type="ECO:0000256" key="5">
    <source>
        <dbReference type="ARBA" id="ARBA00022833"/>
    </source>
</evidence>
<reference evidence="10 11" key="1">
    <citation type="submission" date="2018-10" db="EMBL/GenBank/DDBJ databases">
        <authorList>
            <person name="Li J."/>
        </authorList>
    </citation>
    <scope>NUCLEOTIDE SEQUENCE [LARGE SCALE GENOMIC DNA]</scope>
    <source>
        <strain evidence="10 11">JCM 11654</strain>
    </source>
</reference>
<dbReference type="PANTHER" id="PTHR10309:SF0">
    <property type="entry name" value="MANNOSE-6-PHOSPHATE ISOMERASE"/>
    <property type="match status" value="1"/>
</dbReference>
<evidence type="ECO:0000256" key="1">
    <source>
        <dbReference type="ARBA" id="ARBA00000757"/>
    </source>
</evidence>
<dbReference type="InterPro" id="IPR016305">
    <property type="entry name" value="Mannose-6-P_Isomerase"/>
</dbReference>
<dbReference type="GO" id="GO:0008270">
    <property type="term" value="F:zinc ion binding"/>
    <property type="evidence" value="ECO:0007669"/>
    <property type="project" value="InterPro"/>
</dbReference>
<dbReference type="RefSeq" id="WP_121689253.1">
    <property type="nucleotide sequence ID" value="NZ_RCUY01000014.1"/>
</dbReference>
<dbReference type="InterPro" id="IPR001250">
    <property type="entry name" value="Man6P_Isoase-1"/>
</dbReference>
<dbReference type="NCBIfam" id="TIGR00218">
    <property type="entry name" value="manA"/>
    <property type="match status" value="1"/>
</dbReference>
<evidence type="ECO:0000256" key="4">
    <source>
        <dbReference type="ARBA" id="ARBA00022723"/>
    </source>
</evidence>
<dbReference type="InterPro" id="IPR011051">
    <property type="entry name" value="RmlC_Cupin_sf"/>
</dbReference>
<proteinExistence type="inferred from homology"/>
<comment type="cofactor">
    <cofactor evidence="8">
        <name>Zn(2+)</name>
        <dbReference type="ChEBI" id="CHEBI:29105"/>
    </cofactor>
    <text evidence="8">Binds 1 zinc ion per subunit.</text>
</comment>
<comment type="catalytic activity">
    <reaction evidence="1">
        <text>D-mannose 6-phosphate = D-fructose 6-phosphate</text>
        <dbReference type="Rhea" id="RHEA:12356"/>
        <dbReference type="ChEBI" id="CHEBI:58735"/>
        <dbReference type="ChEBI" id="CHEBI:61527"/>
        <dbReference type="EC" id="5.3.1.8"/>
    </reaction>
</comment>
<dbReference type="Gene3D" id="2.60.120.10">
    <property type="entry name" value="Jelly Rolls"/>
    <property type="match status" value="2"/>
</dbReference>
<keyword evidence="11" id="KW-1185">Reference proteome</keyword>